<dbReference type="Proteomes" id="UP000663866">
    <property type="component" value="Unassembled WGS sequence"/>
</dbReference>
<dbReference type="Gene3D" id="1.20.1070.10">
    <property type="entry name" value="Rhodopsin 7-helix transmembrane proteins"/>
    <property type="match status" value="2"/>
</dbReference>
<evidence type="ECO:0000256" key="7">
    <source>
        <dbReference type="ARBA" id="ARBA00023170"/>
    </source>
</evidence>
<dbReference type="GO" id="GO:0005886">
    <property type="term" value="C:plasma membrane"/>
    <property type="evidence" value="ECO:0007669"/>
    <property type="project" value="UniProtKB-SubCell"/>
</dbReference>
<accession>A0A815TLB5</accession>
<dbReference type="Pfam" id="PF00001">
    <property type="entry name" value="7tm_1"/>
    <property type="match status" value="1"/>
</dbReference>
<feature type="transmembrane region" description="Helical" evidence="12">
    <location>
        <begin position="211"/>
        <end position="236"/>
    </location>
</feature>
<feature type="transmembrane region" description="Helical" evidence="12">
    <location>
        <begin position="290"/>
        <end position="316"/>
    </location>
</feature>
<evidence type="ECO:0000313" key="17">
    <source>
        <dbReference type="Proteomes" id="UP000663866"/>
    </source>
</evidence>
<comment type="caution">
    <text evidence="14">The sequence shown here is derived from an EMBL/GenBank/DDBJ whole genome shotgun (WGS) entry which is preliminary data.</text>
</comment>
<dbReference type="Proteomes" id="UP000663855">
    <property type="component" value="Unassembled WGS sequence"/>
</dbReference>
<gene>
    <name evidence="14" type="ORF">CJN711_LOCUS27637</name>
    <name evidence="15" type="ORF">OVN521_LOCUS7599</name>
</gene>
<feature type="region of interest" description="Disordered" evidence="11">
    <location>
        <begin position="400"/>
        <end position="444"/>
    </location>
</feature>
<feature type="domain" description="G-protein coupled receptors family 1 profile" evidence="13">
    <location>
        <begin position="190"/>
        <end position="628"/>
    </location>
</feature>
<dbReference type="PRINTS" id="PR00237">
    <property type="entry name" value="GPCRRHODOPSN"/>
</dbReference>
<feature type="transmembrane region" description="Helical" evidence="12">
    <location>
        <begin position="173"/>
        <end position="199"/>
    </location>
</feature>
<feature type="compositionally biased region" description="Basic residues" evidence="11">
    <location>
        <begin position="400"/>
        <end position="419"/>
    </location>
</feature>
<feature type="transmembrane region" description="Helical" evidence="12">
    <location>
        <begin position="611"/>
        <end position="631"/>
    </location>
</feature>
<dbReference type="PANTHER" id="PTHR24248:SF174">
    <property type="entry name" value="TYRAMINE_OCTOPAMINE RECEPTOR"/>
    <property type="match status" value="1"/>
</dbReference>
<dbReference type="InterPro" id="IPR002002">
    <property type="entry name" value="Octopmn_rcpt"/>
</dbReference>
<keyword evidence="5 10" id="KW-0297">G-protein coupled receptor</keyword>
<dbReference type="InterPro" id="IPR017452">
    <property type="entry name" value="GPCR_Rhodpsn_7TM"/>
</dbReference>
<dbReference type="PROSITE" id="PS00237">
    <property type="entry name" value="G_PROTEIN_RECEP_F1_1"/>
    <property type="match status" value="1"/>
</dbReference>
<protein>
    <recommendedName>
        <fullName evidence="13">G-protein coupled receptors family 1 profile domain-containing protein</fullName>
    </recommendedName>
</protein>
<evidence type="ECO:0000256" key="9">
    <source>
        <dbReference type="ARBA" id="ARBA00023224"/>
    </source>
</evidence>
<keyword evidence="7 10" id="KW-0675">Receptor</keyword>
<feature type="transmembrane region" description="Helical" evidence="12">
    <location>
        <begin position="575"/>
        <end position="599"/>
    </location>
</feature>
<proteinExistence type="inferred from homology"/>
<keyword evidence="17" id="KW-1185">Reference proteome</keyword>
<evidence type="ECO:0000313" key="14">
    <source>
        <dbReference type="EMBL" id="CAF1508008.1"/>
    </source>
</evidence>
<evidence type="ECO:0000256" key="4">
    <source>
        <dbReference type="ARBA" id="ARBA00022989"/>
    </source>
</evidence>
<feature type="transmembrane region" description="Helical" evidence="12">
    <location>
        <begin position="248"/>
        <end position="269"/>
    </location>
</feature>
<evidence type="ECO:0000313" key="16">
    <source>
        <dbReference type="Proteomes" id="UP000663855"/>
    </source>
</evidence>
<keyword evidence="2" id="KW-1003">Cell membrane</keyword>
<evidence type="ECO:0000256" key="10">
    <source>
        <dbReference type="RuleBase" id="RU000688"/>
    </source>
</evidence>
<sequence length="663" mass="75193">MSNVLCQLSSSLLHFFRLVEEVGDMRLEEEEEEEEEGETSHDEDEALNIVIIIKSIETRKREKLCLAHSLNGDENIFELQLPLTISIHRGEVEGLYVPNFDLSNEYSNNNNNNNNILLPLNISNIDWYLISSSDSSMALLSPPTLNFFTSINTTSIITPSLSSLIRPMPLVKALPVAFVLSSIVVLCICGNVLVILSVFTFRPLRTVQNFFIVSLAFSDMGVAILVMPFHIVTHILKRWIFGKIMCQIFVTSDVLLCTSSILNLCAIALDRYWAISDPIHYARQRTIRRVFLMIMLVWMLSGTISIPPIIAAMLGSRELQNFNELQQCELSNNKAYVIYSACGSFYIPALIMTIVYAHVFIETKKRFRERAKAAAKLAKATRTDNNQLMPTDIAMNNSIKHKHHHHHHHHRHYHKKHVTKSSQTHSAGSSLKSSQSNGSVIDNFSVDDPEEIMRTNLSPTSSNNCPIGCLLTDINTSPELISINADSNNILQKTADALAIPLFEQYPADEKNIENGFLIQQQHAAVQTTDLSNKKRVPSKEIGRRSLFKGKSLATLMNERQKISLTRERRLSRTLGIIISVFLLCWLPFFVVYILSAFIDVSLYMKEPLPTLILWLGYINSACNPLIYTVFNVEFRTAFKRLLFPRSTHNSFAQRYSAKKNRN</sequence>
<organism evidence="14 16">
    <name type="scientific">Rotaria magnacalcarata</name>
    <dbReference type="NCBI Taxonomy" id="392030"/>
    <lineage>
        <taxon>Eukaryota</taxon>
        <taxon>Metazoa</taxon>
        <taxon>Spiralia</taxon>
        <taxon>Gnathifera</taxon>
        <taxon>Rotifera</taxon>
        <taxon>Eurotatoria</taxon>
        <taxon>Bdelloidea</taxon>
        <taxon>Philodinida</taxon>
        <taxon>Philodinidae</taxon>
        <taxon>Rotaria</taxon>
    </lineage>
</organism>
<evidence type="ECO:0000259" key="13">
    <source>
        <dbReference type="PROSITE" id="PS50262"/>
    </source>
</evidence>
<comment type="similarity">
    <text evidence="10">Belongs to the G-protein coupled receptor 1 family.</text>
</comment>
<keyword evidence="8" id="KW-0325">Glycoprotein</keyword>
<dbReference type="AlphaFoldDB" id="A0A815TLB5"/>
<feature type="transmembrane region" description="Helical" evidence="12">
    <location>
        <begin position="336"/>
        <end position="361"/>
    </location>
</feature>
<evidence type="ECO:0000256" key="2">
    <source>
        <dbReference type="ARBA" id="ARBA00022475"/>
    </source>
</evidence>
<dbReference type="SMART" id="SM01381">
    <property type="entry name" value="7TM_GPCR_Srsx"/>
    <property type="match status" value="1"/>
</dbReference>
<dbReference type="SUPFAM" id="SSF81321">
    <property type="entry name" value="Family A G protein-coupled receptor-like"/>
    <property type="match status" value="1"/>
</dbReference>
<feature type="compositionally biased region" description="Low complexity" evidence="11">
    <location>
        <begin position="426"/>
        <end position="439"/>
    </location>
</feature>
<keyword evidence="9 10" id="KW-0807">Transducer</keyword>
<evidence type="ECO:0000256" key="12">
    <source>
        <dbReference type="SAM" id="Phobius"/>
    </source>
</evidence>
<dbReference type="PANTHER" id="PTHR24248">
    <property type="entry name" value="ADRENERGIC RECEPTOR-RELATED G-PROTEIN COUPLED RECEPTOR"/>
    <property type="match status" value="1"/>
</dbReference>
<dbReference type="InterPro" id="IPR000276">
    <property type="entry name" value="GPCR_Rhodpsn"/>
</dbReference>
<evidence type="ECO:0000256" key="8">
    <source>
        <dbReference type="ARBA" id="ARBA00023180"/>
    </source>
</evidence>
<name>A0A815TLB5_9BILA</name>
<dbReference type="PRINTS" id="PR00664">
    <property type="entry name" value="OCTOPAMINER"/>
</dbReference>
<evidence type="ECO:0000313" key="15">
    <source>
        <dbReference type="EMBL" id="CAF3865014.1"/>
    </source>
</evidence>
<dbReference type="PROSITE" id="PS50262">
    <property type="entry name" value="G_PROTEIN_RECEP_F1_2"/>
    <property type="match status" value="1"/>
</dbReference>
<keyword evidence="6 12" id="KW-0472">Membrane</keyword>
<reference evidence="14" key="1">
    <citation type="submission" date="2021-02" db="EMBL/GenBank/DDBJ databases">
        <authorList>
            <person name="Nowell W R."/>
        </authorList>
    </citation>
    <scope>NUCLEOTIDE SEQUENCE</scope>
</reference>
<comment type="subcellular location">
    <subcellularLocation>
        <location evidence="1">Cell membrane</location>
        <topology evidence="1">Multi-pass membrane protein</topology>
    </subcellularLocation>
</comment>
<evidence type="ECO:0000256" key="5">
    <source>
        <dbReference type="ARBA" id="ARBA00023040"/>
    </source>
</evidence>
<evidence type="ECO:0000256" key="3">
    <source>
        <dbReference type="ARBA" id="ARBA00022692"/>
    </source>
</evidence>
<evidence type="ECO:0000256" key="11">
    <source>
        <dbReference type="SAM" id="MobiDB-lite"/>
    </source>
</evidence>
<keyword evidence="3 10" id="KW-0812">Transmembrane</keyword>
<evidence type="ECO:0000256" key="1">
    <source>
        <dbReference type="ARBA" id="ARBA00004651"/>
    </source>
</evidence>
<dbReference type="GO" id="GO:0004989">
    <property type="term" value="F:octopamine receptor activity"/>
    <property type="evidence" value="ECO:0007669"/>
    <property type="project" value="InterPro"/>
</dbReference>
<keyword evidence="4 12" id="KW-1133">Transmembrane helix</keyword>
<dbReference type="EMBL" id="CAJOBG010000844">
    <property type="protein sequence ID" value="CAF3865014.1"/>
    <property type="molecule type" value="Genomic_DNA"/>
</dbReference>
<dbReference type="EMBL" id="CAJNOV010013060">
    <property type="protein sequence ID" value="CAF1508008.1"/>
    <property type="molecule type" value="Genomic_DNA"/>
</dbReference>
<evidence type="ECO:0000256" key="6">
    <source>
        <dbReference type="ARBA" id="ARBA00023136"/>
    </source>
</evidence>